<dbReference type="AlphaFoldDB" id="A0A6N7QSP6"/>
<dbReference type="CDD" id="cd00090">
    <property type="entry name" value="HTH_ARSR"/>
    <property type="match status" value="1"/>
</dbReference>
<dbReference type="GO" id="GO:0003700">
    <property type="term" value="F:DNA-binding transcription factor activity"/>
    <property type="evidence" value="ECO:0007669"/>
    <property type="project" value="InterPro"/>
</dbReference>
<gene>
    <name evidence="3" type="ORF">GH885_01715</name>
</gene>
<evidence type="ECO:0000313" key="3">
    <source>
        <dbReference type="EMBL" id="MRI65063.1"/>
    </source>
</evidence>
<dbReference type="PROSITE" id="PS50987">
    <property type="entry name" value="HTH_ARSR_2"/>
    <property type="match status" value="1"/>
</dbReference>
<dbReference type="EMBL" id="WJEE01000002">
    <property type="protein sequence ID" value="MRI65063.1"/>
    <property type="molecule type" value="Genomic_DNA"/>
</dbReference>
<evidence type="ECO:0000256" key="1">
    <source>
        <dbReference type="ARBA" id="ARBA00023125"/>
    </source>
</evidence>
<dbReference type="GO" id="GO:0010288">
    <property type="term" value="P:response to lead ion"/>
    <property type="evidence" value="ECO:0007669"/>
    <property type="project" value="TreeGrafter"/>
</dbReference>
<feature type="domain" description="HTH arsR-type" evidence="2">
    <location>
        <begin position="1"/>
        <end position="92"/>
    </location>
</feature>
<reference evidence="3 4" key="1">
    <citation type="submission" date="2019-10" db="EMBL/GenBank/DDBJ databases">
        <title>Gracilibacillus salitolerans sp. nov., a moderate halophile isolated from a saline soil in northwest China.</title>
        <authorList>
            <person name="Gan L."/>
        </authorList>
    </citation>
    <scope>NUCLEOTIDE SEQUENCE [LARGE SCALE GENOMIC DNA]</scope>
    <source>
        <strain evidence="3 4">TP2-8</strain>
    </source>
</reference>
<proteinExistence type="predicted"/>
<comment type="caution">
    <text evidence="3">The sequence shown here is derived from an EMBL/GenBank/DDBJ whole genome shotgun (WGS) entry which is preliminary data.</text>
</comment>
<dbReference type="GO" id="GO:0003677">
    <property type="term" value="F:DNA binding"/>
    <property type="evidence" value="ECO:0007669"/>
    <property type="project" value="UniProtKB-KW"/>
</dbReference>
<dbReference type="PANTHER" id="PTHR39168">
    <property type="entry name" value="TRANSCRIPTIONAL REGULATOR-RELATED"/>
    <property type="match status" value="1"/>
</dbReference>
<dbReference type="InterPro" id="IPR052543">
    <property type="entry name" value="HTH_Metal-responsive_Reg"/>
</dbReference>
<evidence type="ECO:0000313" key="4">
    <source>
        <dbReference type="Proteomes" id="UP000435187"/>
    </source>
</evidence>
<dbReference type="PRINTS" id="PR00778">
    <property type="entry name" value="HTHARSR"/>
</dbReference>
<protein>
    <submittedName>
        <fullName evidence="3">Helix-turn-helix domain-containing protein</fullName>
    </submittedName>
</protein>
<accession>A0A6N7QSP6</accession>
<dbReference type="InterPro" id="IPR036390">
    <property type="entry name" value="WH_DNA-bd_sf"/>
</dbReference>
<dbReference type="SMART" id="SM00418">
    <property type="entry name" value="HTH_ARSR"/>
    <property type="match status" value="1"/>
</dbReference>
<sequence length="236" mass="27147">MNPNISKIASLLSDSTRSAILLSLMDGRIHPASELAFLAKVKPQTASFHLHKMLEANLINVEKHGRHRYYKLINSDVAKVIEQMLSISPNSPVTSFRESREKEAIHFARTCYDHLAGYLGVQITNSLLEQGFIKKVDLNFEVTPEGIEFFRDFGINLEEQKKKRRAFARCCLDWSERQHHLAGALGNALLLKMIERQWITRTPKIRAVKVTPTGKIELQKLFKFDYENNLYTFEES</sequence>
<keyword evidence="4" id="KW-1185">Reference proteome</keyword>
<dbReference type="GO" id="GO:0046686">
    <property type="term" value="P:response to cadmium ion"/>
    <property type="evidence" value="ECO:0007669"/>
    <property type="project" value="TreeGrafter"/>
</dbReference>
<dbReference type="InterPro" id="IPR011991">
    <property type="entry name" value="ArsR-like_HTH"/>
</dbReference>
<dbReference type="SUPFAM" id="SSF46785">
    <property type="entry name" value="Winged helix' DNA-binding domain"/>
    <property type="match status" value="1"/>
</dbReference>
<dbReference type="Proteomes" id="UP000435187">
    <property type="component" value="Unassembled WGS sequence"/>
</dbReference>
<evidence type="ECO:0000259" key="2">
    <source>
        <dbReference type="PROSITE" id="PS50987"/>
    </source>
</evidence>
<name>A0A6N7QSP6_9BACI</name>
<dbReference type="GO" id="GO:0032791">
    <property type="term" value="F:lead ion binding"/>
    <property type="evidence" value="ECO:0007669"/>
    <property type="project" value="TreeGrafter"/>
</dbReference>
<organism evidence="3 4">
    <name type="scientific">Gracilibacillus thailandensis</name>
    <dbReference type="NCBI Taxonomy" id="563735"/>
    <lineage>
        <taxon>Bacteria</taxon>
        <taxon>Bacillati</taxon>
        <taxon>Bacillota</taxon>
        <taxon>Bacilli</taxon>
        <taxon>Bacillales</taxon>
        <taxon>Bacillaceae</taxon>
        <taxon>Gracilibacillus</taxon>
    </lineage>
</organism>
<dbReference type="InterPro" id="IPR036388">
    <property type="entry name" value="WH-like_DNA-bd_sf"/>
</dbReference>
<dbReference type="Pfam" id="PF12840">
    <property type="entry name" value="HTH_20"/>
    <property type="match status" value="1"/>
</dbReference>
<keyword evidence="1" id="KW-0238">DNA-binding</keyword>
<dbReference type="GO" id="GO:0097063">
    <property type="term" value="F:cadmium ion sensor activity"/>
    <property type="evidence" value="ECO:0007669"/>
    <property type="project" value="TreeGrafter"/>
</dbReference>
<dbReference type="Gene3D" id="1.10.10.10">
    <property type="entry name" value="Winged helix-like DNA-binding domain superfamily/Winged helix DNA-binding domain"/>
    <property type="match status" value="1"/>
</dbReference>
<dbReference type="RefSeq" id="WP_153833941.1">
    <property type="nucleotide sequence ID" value="NZ_JBHUMW010000072.1"/>
</dbReference>
<dbReference type="InterPro" id="IPR001845">
    <property type="entry name" value="HTH_ArsR_DNA-bd_dom"/>
</dbReference>
<dbReference type="PANTHER" id="PTHR39168:SF1">
    <property type="entry name" value="TRANSCRIPTIONAL REGULATORY PROTEIN"/>
    <property type="match status" value="1"/>
</dbReference>